<reference evidence="19 20" key="1">
    <citation type="submission" date="2023-01" db="EMBL/GenBank/DDBJ databases">
        <authorList>
            <person name="Dale J."/>
        </authorList>
    </citation>
    <scope>NUCLEOTIDE SEQUENCE [LARGE SCALE GENOMIC DNA]</scope>
    <source>
        <strain evidence="19 20">2022EL-01098</strain>
    </source>
</reference>
<evidence type="ECO:0000256" key="7">
    <source>
        <dbReference type="ARBA" id="ARBA00022769"/>
    </source>
</evidence>
<dbReference type="PROSITE" id="PS50893">
    <property type="entry name" value="ABC_TRANSPORTER_2"/>
    <property type="match status" value="1"/>
</dbReference>
<evidence type="ECO:0000256" key="4">
    <source>
        <dbReference type="ARBA" id="ARBA00022737"/>
    </source>
</evidence>
<dbReference type="Pfam" id="PF17755">
    <property type="entry name" value="UvrA_DNA-bind"/>
    <property type="match status" value="1"/>
</dbReference>
<evidence type="ECO:0000256" key="2">
    <source>
        <dbReference type="ARBA" id="ARBA00022490"/>
    </source>
</evidence>
<keyword evidence="20" id="KW-1185">Reference proteome</keyword>
<dbReference type="Gene3D" id="1.10.8.280">
    <property type="entry name" value="ABC transporter ATPase domain-like"/>
    <property type="match status" value="1"/>
</dbReference>
<accession>A0ABT5CSK1</accession>
<proteinExistence type="inferred from homology"/>
<dbReference type="EMBL" id="JAQNDI010000005">
    <property type="protein sequence ID" value="MDC0693086.1"/>
    <property type="molecule type" value="Genomic_DNA"/>
</dbReference>
<feature type="region of interest" description="Disordered" evidence="17">
    <location>
        <begin position="552"/>
        <end position="572"/>
    </location>
</feature>
<evidence type="ECO:0000256" key="9">
    <source>
        <dbReference type="ARBA" id="ARBA00022833"/>
    </source>
</evidence>
<dbReference type="InterPro" id="IPR017871">
    <property type="entry name" value="ABC_transporter-like_CS"/>
</dbReference>
<protein>
    <recommendedName>
        <fullName evidence="15">UvrABC system protein A</fullName>
    </recommendedName>
    <alternativeName>
        <fullName evidence="16">Excinuclease ABC subunit A</fullName>
    </alternativeName>
</protein>
<evidence type="ECO:0000256" key="17">
    <source>
        <dbReference type="SAM" id="MobiDB-lite"/>
    </source>
</evidence>
<keyword evidence="10" id="KW-0067">ATP-binding</keyword>
<keyword evidence="11" id="KW-0267">Excision nuclease</keyword>
<feature type="compositionally biased region" description="Acidic residues" evidence="17">
    <location>
        <begin position="555"/>
        <end position="565"/>
    </location>
</feature>
<dbReference type="Gene3D" id="3.40.50.300">
    <property type="entry name" value="P-loop containing nucleotide triphosphate hydrolases"/>
    <property type="match status" value="2"/>
</dbReference>
<keyword evidence="7" id="KW-0228">DNA excision</keyword>
<evidence type="ECO:0000256" key="1">
    <source>
        <dbReference type="ARBA" id="ARBA00004496"/>
    </source>
</evidence>
<dbReference type="InterPro" id="IPR003439">
    <property type="entry name" value="ABC_transporter-like_ATP-bd"/>
</dbReference>
<evidence type="ECO:0000313" key="19">
    <source>
        <dbReference type="EMBL" id="MDC0693086.1"/>
    </source>
</evidence>
<evidence type="ECO:0000256" key="14">
    <source>
        <dbReference type="ARBA" id="ARBA00038000"/>
    </source>
</evidence>
<evidence type="ECO:0000256" key="16">
    <source>
        <dbReference type="ARBA" id="ARBA00042156"/>
    </source>
</evidence>
<keyword evidence="4" id="KW-0677">Repeat</keyword>
<comment type="similarity">
    <text evidence="14">Belongs to the ABC transporter superfamily. UvrA family.</text>
</comment>
<dbReference type="Gene3D" id="1.20.1580.10">
    <property type="entry name" value="ABC transporter ATPase like domain"/>
    <property type="match status" value="2"/>
</dbReference>
<dbReference type="PANTHER" id="PTHR43152">
    <property type="entry name" value="UVRABC SYSTEM PROTEIN A"/>
    <property type="match status" value="1"/>
</dbReference>
<keyword evidence="6" id="KW-0227">DNA damage</keyword>
<keyword evidence="9" id="KW-0862">Zinc</keyword>
<feature type="domain" description="ABC transporter" evidence="18">
    <location>
        <begin position="493"/>
        <end position="829"/>
    </location>
</feature>
<evidence type="ECO:0000256" key="5">
    <source>
        <dbReference type="ARBA" id="ARBA00022741"/>
    </source>
</evidence>
<gene>
    <name evidence="19" type="ORF">PIK62_10670</name>
</gene>
<evidence type="ECO:0000256" key="10">
    <source>
        <dbReference type="ARBA" id="ARBA00022840"/>
    </source>
</evidence>
<evidence type="ECO:0000256" key="11">
    <source>
        <dbReference type="ARBA" id="ARBA00022881"/>
    </source>
</evidence>
<dbReference type="InterPro" id="IPR041552">
    <property type="entry name" value="UvrA_DNA-bd"/>
</dbReference>
<comment type="subcellular location">
    <subcellularLocation>
        <location evidence="1">Cytoplasm</location>
    </subcellularLocation>
</comment>
<dbReference type="PANTHER" id="PTHR43152:SF1">
    <property type="entry name" value="UVRA PROTEIN"/>
    <property type="match status" value="1"/>
</dbReference>
<keyword evidence="2" id="KW-0963">Cytoplasm</keyword>
<dbReference type="InterPro" id="IPR027417">
    <property type="entry name" value="P-loop_NTPase"/>
</dbReference>
<dbReference type="PROSITE" id="PS00211">
    <property type="entry name" value="ABC_TRANSPORTER_1"/>
    <property type="match status" value="1"/>
</dbReference>
<evidence type="ECO:0000256" key="13">
    <source>
        <dbReference type="ARBA" id="ARBA00023204"/>
    </source>
</evidence>
<keyword evidence="5" id="KW-0547">Nucleotide-binding</keyword>
<keyword evidence="8" id="KW-0863">Zinc-finger</keyword>
<dbReference type="Proteomes" id="UP001221816">
    <property type="component" value="Unassembled WGS sequence"/>
</dbReference>
<name>A0ABT5CSK1_9ENTR</name>
<sequence length="847" mass="92649">MSSDKSPDSINVEDRTFSGGISVNGARTHNLRDVSFTFPRDAMVVFTGISGSGKSSLAFDTLYAEAQRRFMESVAPHARRLIEQASAPDVDSIDGLPPAVALQQSRASVQERSTVGSLTRISVTLRLLFSRAGTRPADVPFLPAEAFSPNNPQGACPACQGIGMVHEIRTDALVPDGSLSIREGAIASWPRGFQAKNLRSILDILGYDIDAPWNTLPEHEKEWILFTDDQPTVPVYMGMNADQRREAIAAGIEPSYNGTYISARKYLLQSYSGGKESVRKRFSRFITVEPCQECQGKRLNRNALAVTFAGHDIAEMGELTIAQLKTLLSSFAAGRSGELPDEAALREAVIRMTSDICGRLDQLEKLGLGHLSLGRRTTMLSSGELQRIRLATQLISRLFGVLYVLDEPAAGLHPEDVRALLQSLRLLLEAGNSLVIVEHNLDVIAEADWLTEVGPGPGCHGGDIVYNGRPSGLGQVSCSATAGYLFDSRRPGLRRRRLPEHWLDLEGVSCNNLRKLDVRIPLERMTAITGVSGSGKSTMLARVLPALLQRLDKTPEEEDTDEDSAVPDVNGRITNGGNTLNRLIRIDQRPIGRTLRSNLATYTGFFDTVRRIFAETDGAKERGFSASRFSFNLPAGRCAACEGQGQITIELMFMPEASAPCSTCGGRRYNDETLEVRWHNRTIADVLDLTVDEAMSVFRHHDIIQRSLYALASLGLGYLKLGQPATELSGGECQRIKLAWELQRAQRGKTLYLLDEPSTGLHPADMDKLMRVLDQLVLRGDTVVMAEHDMRIASEADWIIDLGPGSGENGGRVVASGTPEEVSHARYSLTAPYLLARLEKRTGDPDA</sequence>
<evidence type="ECO:0000256" key="3">
    <source>
        <dbReference type="ARBA" id="ARBA00022723"/>
    </source>
</evidence>
<keyword evidence="12" id="KW-0238">DNA-binding</keyword>
<dbReference type="RefSeq" id="WP_196565002.1">
    <property type="nucleotide sequence ID" value="NZ_JAQNDH010000004.1"/>
</dbReference>
<dbReference type="SUPFAM" id="SSF52540">
    <property type="entry name" value="P-loop containing nucleoside triphosphate hydrolases"/>
    <property type="match status" value="2"/>
</dbReference>
<comment type="caution">
    <text evidence="19">The sequence shown here is derived from an EMBL/GenBank/DDBJ whole genome shotgun (WGS) entry which is preliminary data.</text>
</comment>
<evidence type="ECO:0000313" key="20">
    <source>
        <dbReference type="Proteomes" id="UP001221816"/>
    </source>
</evidence>
<organism evidence="19 20">
    <name type="scientific">Klebsiella pasteurii</name>
    <dbReference type="NCBI Taxonomy" id="2587529"/>
    <lineage>
        <taxon>Bacteria</taxon>
        <taxon>Pseudomonadati</taxon>
        <taxon>Pseudomonadota</taxon>
        <taxon>Gammaproteobacteria</taxon>
        <taxon>Enterobacterales</taxon>
        <taxon>Enterobacteriaceae</taxon>
        <taxon>Klebsiella/Raoultella group</taxon>
        <taxon>Klebsiella</taxon>
    </lineage>
</organism>
<evidence type="ECO:0000256" key="6">
    <source>
        <dbReference type="ARBA" id="ARBA00022763"/>
    </source>
</evidence>
<evidence type="ECO:0000256" key="15">
    <source>
        <dbReference type="ARBA" id="ARBA00039316"/>
    </source>
</evidence>
<keyword evidence="13" id="KW-0234">DNA repair</keyword>
<evidence type="ECO:0000256" key="8">
    <source>
        <dbReference type="ARBA" id="ARBA00022771"/>
    </source>
</evidence>
<evidence type="ECO:0000259" key="18">
    <source>
        <dbReference type="PROSITE" id="PS50893"/>
    </source>
</evidence>
<evidence type="ECO:0000256" key="12">
    <source>
        <dbReference type="ARBA" id="ARBA00023125"/>
    </source>
</evidence>
<keyword evidence="3" id="KW-0479">Metal-binding</keyword>